<name>A0A062VBQ7_9PROT</name>
<sequence length="328" mass="35400">MICMSDAFDGLLERLRAAGEPTRLRLLALLRYQDLSVGELVQVLEQSQPRLSHHLKALSEAGLAERLPEGAFVFYRAARSGPGKELLDALFNALGADVPEIEADLERLRTVMAGRAASAEAYFSSIAETWDTVRGLHYPNEAIETALLDLAGAGPFHRMIDFGTGTGRMLALFAPLTAEAEGIDFSHRMLTVARANLESANARNARVRFGNVTAVPFADASADLVIIHQVLHFLDTPADAIAEAGRVLVPGGRLLVIDFAPHDLEFLRTEHGHHRLGVRHDALASWASEAGLSLEAPQSFAPPENGAPGLTVNIWRALKPASAREKAA</sequence>
<dbReference type="STRING" id="1280954.HPO_18260"/>
<dbReference type="Gene3D" id="1.10.10.10">
    <property type="entry name" value="Winged helix-like DNA-binding domain superfamily/Winged helix DNA-binding domain"/>
    <property type="match status" value="1"/>
</dbReference>
<dbReference type="EMBL" id="ARYM01000034">
    <property type="protein sequence ID" value="KCZ96749.1"/>
    <property type="molecule type" value="Genomic_DNA"/>
</dbReference>
<reference evidence="5 6" key="1">
    <citation type="journal article" date="2014" name="Antonie Van Leeuwenhoek">
        <title>Hyphomonas beringensis sp. nov. and Hyphomonas chukchiensis sp. nov., isolated from surface seawater of the Bering Sea and Chukchi Sea.</title>
        <authorList>
            <person name="Li C."/>
            <person name="Lai Q."/>
            <person name="Li G."/>
            <person name="Dong C."/>
            <person name="Wang J."/>
            <person name="Liao Y."/>
            <person name="Shao Z."/>
        </authorList>
    </citation>
    <scope>NUCLEOTIDE SEQUENCE [LARGE SCALE GENOMIC DNA]</scope>
    <source>
        <strain evidence="5 6">PS728</strain>
    </source>
</reference>
<dbReference type="GO" id="GO:0032259">
    <property type="term" value="P:methylation"/>
    <property type="evidence" value="ECO:0007669"/>
    <property type="project" value="UniProtKB-KW"/>
</dbReference>
<organism evidence="5 6">
    <name type="scientific">Hyphomonas polymorpha PS728</name>
    <dbReference type="NCBI Taxonomy" id="1280954"/>
    <lineage>
        <taxon>Bacteria</taxon>
        <taxon>Pseudomonadati</taxon>
        <taxon>Pseudomonadota</taxon>
        <taxon>Alphaproteobacteria</taxon>
        <taxon>Hyphomonadales</taxon>
        <taxon>Hyphomonadaceae</taxon>
        <taxon>Hyphomonas</taxon>
    </lineage>
</organism>
<dbReference type="PRINTS" id="PR00778">
    <property type="entry name" value="HTHARSR"/>
</dbReference>
<gene>
    <name evidence="5" type="ORF">HPO_18260</name>
</gene>
<keyword evidence="6" id="KW-1185">Reference proteome</keyword>
<dbReference type="PATRIC" id="fig|1280954.3.peg.3676"/>
<dbReference type="PROSITE" id="PS50987">
    <property type="entry name" value="HTH_ARSR_2"/>
    <property type="match status" value="1"/>
</dbReference>
<dbReference type="SUPFAM" id="SSF46785">
    <property type="entry name" value="Winged helix' DNA-binding domain"/>
    <property type="match status" value="1"/>
</dbReference>
<proteinExistence type="inferred from homology"/>
<dbReference type="eggNOG" id="COG2226">
    <property type="taxonomic scope" value="Bacteria"/>
</dbReference>
<dbReference type="InterPro" id="IPR051052">
    <property type="entry name" value="Diverse_substrate_MTase"/>
</dbReference>
<dbReference type="Pfam" id="PF01022">
    <property type="entry name" value="HTH_5"/>
    <property type="match status" value="1"/>
</dbReference>
<dbReference type="AlphaFoldDB" id="A0A062VBQ7"/>
<protein>
    <submittedName>
        <fullName evidence="5">ArsR family transcriptional regulator</fullName>
    </submittedName>
</protein>
<keyword evidence="3" id="KW-0808">Transferase</keyword>
<evidence type="ECO:0000259" key="4">
    <source>
        <dbReference type="PROSITE" id="PS50987"/>
    </source>
</evidence>
<evidence type="ECO:0000256" key="3">
    <source>
        <dbReference type="ARBA" id="ARBA00022679"/>
    </source>
</evidence>
<dbReference type="InterPro" id="IPR029063">
    <property type="entry name" value="SAM-dependent_MTases_sf"/>
</dbReference>
<dbReference type="SMART" id="SM00418">
    <property type="entry name" value="HTH_ARSR"/>
    <property type="match status" value="1"/>
</dbReference>
<dbReference type="CDD" id="cd00090">
    <property type="entry name" value="HTH_ARSR"/>
    <property type="match status" value="1"/>
</dbReference>
<dbReference type="PANTHER" id="PTHR44942">
    <property type="entry name" value="METHYLTRANSF_11 DOMAIN-CONTAINING PROTEIN"/>
    <property type="match status" value="1"/>
</dbReference>
<dbReference type="InterPro" id="IPR001845">
    <property type="entry name" value="HTH_ArsR_DNA-bd_dom"/>
</dbReference>
<accession>A0A062VBQ7</accession>
<keyword evidence="2" id="KW-0489">Methyltransferase</keyword>
<dbReference type="eggNOG" id="COG0640">
    <property type="taxonomic scope" value="Bacteria"/>
</dbReference>
<evidence type="ECO:0000256" key="2">
    <source>
        <dbReference type="ARBA" id="ARBA00022603"/>
    </source>
</evidence>
<dbReference type="InterPro" id="IPR036388">
    <property type="entry name" value="WH-like_DNA-bd_sf"/>
</dbReference>
<dbReference type="InterPro" id="IPR036390">
    <property type="entry name" value="WH_DNA-bd_sf"/>
</dbReference>
<dbReference type="PANTHER" id="PTHR44942:SF4">
    <property type="entry name" value="METHYLTRANSFERASE TYPE 11 DOMAIN-CONTAINING PROTEIN"/>
    <property type="match status" value="1"/>
</dbReference>
<feature type="domain" description="HTH arsR-type" evidence="4">
    <location>
        <begin position="3"/>
        <end position="97"/>
    </location>
</feature>
<comment type="similarity">
    <text evidence="1">Belongs to the methyltransferase superfamily.</text>
</comment>
<evidence type="ECO:0000313" key="5">
    <source>
        <dbReference type="EMBL" id="KCZ96749.1"/>
    </source>
</evidence>
<dbReference type="GO" id="GO:0008757">
    <property type="term" value="F:S-adenosylmethionine-dependent methyltransferase activity"/>
    <property type="evidence" value="ECO:0007669"/>
    <property type="project" value="InterPro"/>
</dbReference>
<evidence type="ECO:0000256" key="1">
    <source>
        <dbReference type="ARBA" id="ARBA00008361"/>
    </source>
</evidence>
<evidence type="ECO:0000313" key="6">
    <source>
        <dbReference type="Proteomes" id="UP000027100"/>
    </source>
</evidence>
<comment type="caution">
    <text evidence="5">The sequence shown here is derived from an EMBL/GenBank/DDBJ whole genome shotgun (WGS) entry which is preliminary data.</text>
</comment>
<dbReference type="Proteomes" id="UP000027100">
    <property type="component" value="Unassembled WGS sequence"/>
</dbReference>
<dbReference type="CDD" id="cd02440">
    <property type="entry name" value="AdoMet_MTases"/>
    <property type="match status" value="1"/>
</dbReference>
<dbReference type="InterPro" id="IPR011991">
    <property type="entry name" value="ArsR-like_HTH"/>
</dbReference>
<dbReference type="Gene3D" id="3.40.50.150">
    <property type="entry name" value="Vaccinia Virus protein VP39"/>
    <property type="match status" value="1"/>
</dbReference>
<dbReference type="Pfam" id="PF08241">
    <property type="entry name" value="Methyltransf_11"/>
    <property type="match status" value="1"/>
</dbReference>
<dbReference type="GO" id="GO:0003700">
    <property type="term" value="F:DNA-binding transcription factor activity"/>
    <property type="evidence" value="ECO:0007669"/>
    <property type="project" value="InterPro"/>
</dbReference>
<dbReference type="SUPFAM" id="SSF53335">
    <property type="entry name" value="S-adenosyl-L-methionine-dependent methyltransferases"/>
    <property type="match status" value="1"/>
</dbReference>
<dbReference type="NCBIfam" id="NF033788">
    <property type="entry name" value="HTH_metalloreg"/>
    <property type="match status" value="1"/>
</dbReference>
<dbReference type="InterPro" id="IPR013216">
    <property type="entry name" value="Methyltransf_11"/>
</dbReference>